<dbReference type="PANTHER" id="PTHR16165:SF23">
    <property type="entry name" value="NEUREXOPHILIN AND PC-ESTERASE DOMAIN FAMILY, MEMBER 5"/>
    <property type="match status" value="1"/>
</dbReference>
<dbReference type="AlphaFoldDB" id="A0A9Q1I8C1"/>
<dbReference type="EMBL" id="JAFJMO010000001">
    <property type="protein sequence ID" value="KAJ8287715.1"/>
    <property type="molecule type" value="Genomic_DNA"/>
</dbReference>
<gene>
    <name evidence="2" type="ORF">COCON_G00003740</name>
</gene>
<feature type="domain" description="NXPE C-terminal" evidence="1">
    <location>
        <begin position="1"/>
        <end position="171"/>
    </location>
</feature>
<reference evidence="2" key="1">
    <citation type="journal article" date="2023" name="Science">
        <title>Genome structures resolve the early diversification of teleost fishes.</title>
        <authorList>
            <person name="Parey E."/>
            <person name="Louis A."/>
            <person name="Montfort J."/>
            <person name="Bouchez O."/>
            <person name="Roques C."/>
            <person name="Iampietro C."/>
            <person name="Lluch J."/>
            <person name="Castinel A."/>
            <person name="Donnadieu C."/>
            <person name="Desvignes T."/>
            <person name="Floi Bucao C."/>
            <person name="Jouanno E."/>
            <person name="Wen M."/>
            <person name="Mejri S."/>
            <person name="Dirks R."/>
            <person name="Jansen H."/>
            <person name="Henkel C."/>
            <person name="Chen W.J."/>
            <person name="Zahm M."/>
            <person name="Cabau C."/>
            <person name="Klopp C."/>
            <person name="Thompson A.W."/>
            <person name="Robinson-Rechavi M."/>
            <person name="Braasch I."/>
            <person name="Lecointre G."/>
            <person name="Bobe J."/>
            <person name="Postlethwait J.H."/>
            <person name="Berthelot C."/>
            <person name="Roest Crollius H."/>
            <person name="Guiguen Y."/>
        </authorList>
    </citation>
    <scope>NUCLEOTIDE SEQUENCE</scope>
    <source>
        <strain evidence="2">Concon-B</strain>
    </source>
</reference>
<keyword evidence="3" id="KW-1185">Reference proteome</keyword>
<name>A0A9Q1I8C1_CONCO</name>
<sequence length="173" mass="19499">NLHSAEQAGPLLAVDVENNIVLHWRAHGTPLRSKAAPFVDLHYISNEIDSIAGGSRKVIIFNIWAHFTTHPLEYYIRRVARIRQAVIALLKRAPDTIVIIKSANTTTLKNVYSSDWFSIQLDIILRTAFQGINVAFIDVWQMTSCHYSKESIHPNPTVIGNEINLLLSFICPV</sequence>
<dbReference type="OrthoDB" id="5950832at2759"/>
<organism evidence="2 3">
    <name type="scientific">Conger conger</name>
    <name type="common">Conger eel</name>
    <name type="synonym">Muraena conger</name>
    <dbReference type="NCBI Taxonomy" id="82655"/>
    <lineage>
        <taxon>Eukaryota</taxon>
        <taxon>Metazoa</taxon>
        <taxon>Chordata</taxon>
        <taxon>Craniata</taxon>
        <taxon>Vertebrata</taxon>
        <taxon>Euteleostomi</taxon>
        <taxon>Actinopterygii</taxon>
        <taxon>Neopterygii</taxon>
        <taxon>Teleostei</taxon>
        <taxon>Anguilliformes</taxon>
        <taxon>Congridae</taxon>
        <taxon>Conger</taxon>
    </lineage>
</organism>
<dbReference type="InterPro" id="IPR057106">
    <property type="entry name" value="NXPE4_C"/>
</dbReference>
<evidence type="ECO:0000259" key="1">
    <source>
        <dbReference type="Pfam" id="PF24536"/>
    </source>
</evidence>
<evidence type="ECO:0000313" key="3">
    <source>
        <dbReference type="Proteomes" id="UP001152803"/>
    </source>
</evidence>
<comment type="caution">
    <text evidence="2">The sequence shown here is derived from an EMBL/GenBank/DDBJ whole genome shotgun (WGS) entry which is preliminary data.</text>
</comment>
<accession>A0A9Q1I8C1</accession>
<evidence type="ECO:0000313" key="2">
    <source>
        <dbReference type="EMBL" id="KAJ8287715.1"/>
    </source>
</evidence>
<dbReference type="PANTHER" id="PTHR16165">
    <property type="entry name" value="NXPE FAMILY MEMBER"/>
    <property type="match status" value="1"/>
</dbReference>
<feature type="non-terminal residue" evidence="2">
    <location>
        <position position="1"/>
    </location>
</feature>
<dbReference type="Proteomes" id="UP001152803">
    <property type="component" value="Unassembled WGS sequence"/>
</dbReference>
<protein>
    <recommendedName>
        <fullName evidence="1">NXPE C-terminal domain-containing protein</fullName>
    </recommendedName>
</protein>
<proteinExistence type="predicted"/>
<dbReference type="Pfam" id="PF24536">
    <property type="entry name" value="NXPE4_C"/>
    <property type="match status" value="1"/>
</dbReference>